<dbReference type="InterPro" id="IPR000734">
    <property type="entry name" value="TAG_lipase"/>
</dbReference>
<dbReference type="InterPro" id="IPR029058">
    <property type="entry name" value="AB_hydrolase_fold"/>
</dbReference>
<evidence type="ECO:0000256" key="2">
    <source>
        <dbReference type="ARBA" id="ARBA00010701"/>
    </source>
</evidence>
<evidence type="ECO:0000259" key="6">
    <source>
        <dbReference type="Pfam" id="PF00151"/>
    </source>
</evidence>
<evidence type="ECO:0000313" key="7">
    <source>
        <dbReference type="EMBL" id="KAF8786162.1"/>
    </source>
</evidence>
<feature type="chain" id="PRO_5035843340" evidence="5">
    <location>
        <begin position="25"/>
        <end position="369"/>
    </location>
</feature>
<keyword evidence="3" id="KW-0964">Secreted</keyword>
<keyword evidence="8" id="KW-1185">Reference proteome</keyword>
<dbReference type="InterPro" id="IPR013818">
    <property type="entry name" value="Lipase"/>
</dbReference>
<dbReference type="GO" id="GO:0016298">
    <property type="term" value="F:lipase activity"/>
    <property type="evidence" value="ECO:0007669"/>
    <property type="project" value="InterPro"/>
</dbReference>
<dbReference type="PANTHER" id="PTHR11610">
    <property type="entry name" value="LIPASE"/>
    <property type="match status" value="1"/>
</dbReference>
<dbReference type="Proteomes" id="UP000807504">
    <property type="component" value="Unassembled WGS sequence"/>
</dbReference>
<gene>
    <name evidence="7" type="ORF">HNY73_007919</name>
</gene>
<dbReference type="CDD" id="cd00707">
    <property type="entry name" value="Pancreat_lipase_like"/>
    <property type="match status" value="1"/>
</dbReference>
<evidence type="ECO:0000256" key="5">
    <source>
        <dbReference type="SAM" id="SignalP"/>
    </source>
</evidence>
<dbReference type="Gene3D" id="3.40.50.1820">
    <property type="entry name" value="alpha/beta hydrolase"/>
    <property type="match status" value="1"/>
</dbReference>
<evidence type="ECO:0000256" key="1">
    <source>
        <dbReference type="ARBA" id="ARBA00004613"/>
    </source>
</evidence>
<name>A0A8T0F6X9_ARGBR</name>
<dbReference type="GO" id="GO:0016042">
    <property type="term" value="P:lipid catabolic process"/>
    <property type="evidence" value="ECO:0007669"/>
    <property type="project" value="TreeGrafter"/>
</dbReference>
<sequence>MANRSTLIISIIFIAVLLFPESDAGLINSAISTFISGAEYFLKSATSIIKEIINPPRNSNSSIQYALFTPDSPQEPCYLEQNKEALERCPFNSTYPLKILIHGFLVENPPLFDMKNKMLELYKYNVILMDWTRYNQPPYLLSAINTLVIGHELANFIQFLENTKGVDPKNVHLIGHSLGAHVSGVAGKETPNLGRISGLDPAFPLFSSKSILHRLTYTDADFVDVIHTSTSLLGFGIGDPIGHQDFYPNGGSEQPECVADKDSEILKYDETREGENLDGSIRIDVNVCDHSAASMFYMESINPAECIFLSVMCDSYKDFQAGICSNSSNLLTKMGLPAKPIPGLGPTTEFYLRTGEKAPYCLEDGYEPE</sequence>
<evidence type="ECO:0000313" key="8">
    <source>
        <dbReference type="Proteomes" id="UP000807504"/>
    </source>
</evidence>
<evidence type="ECO:0000256" key="3">
    <source>
        <dbReference type="ARBA" id="ARBA00022525"/>
    </source>
</evidence>
<reference evidence="7" key="1">
    <citation type="journal article" date="2020" name="bioRxiv">
        <title>Chromosome-level reference genome of the European wasp spider Argiope bruennichi: a resource for studies on range expansion and evolutionary adaptation.</title>
        <authorList>
            <person name="Sheffer M.M."/>
            <person name="Hoppe A."/>
            <person name="Krehenwinkel H."/>
            <person name="Uhl G."/>
            <person name="Kuss A.W."/>
            <person name="Jensen L."/>
            <person name="Jensen C."/>
            <person name="Gillespie R.G."/>
            <person name="Hoff K.J."/>
            <person name="Prost S."/>
        </authorList>
    </citation>
    <scope>NUCLEOTIDE SEQUENCE</scope>
</reference>
<evidence type="ECO:0000256" key="4">
    <source>
        <dbReference type="RuleBase" id="RU004262"/>
    </source>
</evidence>
<comment type="subcellular location">
    <subcellularLocation>
        <location evidence="1">Secreted</location>
    </subcellularLocation>
</comment>
<comment type="similarity">
    <text evidence="2 4">Belongs to the AB hydrolase superfamily. Lipase family.</text>
</comment>
<dbReference type="OrthoDB" id="199913at2759"/>
<dbReference type="OMA" id="FYMESIN"/>
<accession>A0A8T0F6X9</accession>
<dbReference type="GO" id="GO:0005615">
    <property type="term" value="C:extracellular space"/>
    <property type="evidence" value="ECO:0007669"/>
    <property type="project" value="TreeGrafter"/>
</dbReference>
<comment type="caution">
    <text evidence="7">The sequence shown here is derived from an EMBL/GenBank/DDBJ whole genome shotgun (WGS) entry which is preliminary data.</text>
</comment>
<feature type="domain" description="Lipase" evidence="6">
    <location>
        <begin position="54"/>
        <end position="360"/>
    </location>
</feature>
<feature type="signal peptide" evidence="5">
    <location>
        <begin position="1"/>
        <end position="24"/>
    </location>
</feature>
<protein>
    <submittedName>
        <fullName evidence="7">Inactive pancreatic lipase-related protein 1 like protein</fullName>
    </submittedName>
</protein>
<reference evidence="7" key="2">
    <citation type="submission" date="2020-06" db="EMBL/GenBank/DDBJ databases">
        <authorList>
            <person name="Sheffer M."/>
        </authorList>
    </citation>
    <scope>NUCLEOTIDE SEQUENCE</scope>
</reference>
<dbReference type="AlphaFoldDB" id="A0A8T0F6X9"/>
<dbReference type="SUPFAM" id="SSF53474">
    <property type="entry name" value="alpha/beta-Hydrolases"/>
    <property type="match status" value="1"/>
</dbReference>
<keyword evidence="5" id="KW-0732">Signal</keyword>
<dbReference type="PRINTS" id="PR00821">
    <property type="entry name" value="TAGLIPASE"/>
</dbReference>
<organism evidence="7 8">
    <name type="scientific">Argiope bruennichi</name>
    <name type="common">Wasp spider</name>
    <name type="synonym">Aranea bruennichi</name>
    <dbReference type="NCBI Taxonomy" id="94029"/>
    <lineage>
        <taxon>Eukaryota</taxon>
        <taxon>Metazoa</taxon>
        <taxon>Ecdysozoa</taxon>
        <taxon>Arthropoda</taxon>
        <taxon>Chelicerata</taxon>
        <taxon>Arachnida</taxon>
        <taxon>Araneae</taxon>
        <taxon>Araneomorphae</taxon>
        <taxon>Entelegynae</taxon>
        <taxon>Araneoidea</taxon>
        <taxon>Araneidae</taxon>
        <taxon>Argiope</taxon>
    </lineage>
</organism>
<dbReference type="InterPro" id="IPR033906">
    <property type="entry name" value="Lipase_N"/>
</dbReference>
<proteinExistence type="inferred from homology"/>
<dbReference type="Pfam" id="PF00151">
    <property type="entry name" value="Lipase"/>
    <property type="match status" value="1"/>
</dbReference>
<dbReference type="EMBL" id="JABXBU010000015">
    <property type="protein sequence ID" value="KAF8786162.1"/>
    <property type="molecule type" value="Genomic_DNA"/>
</dbReference>